<dbReference type="AlphaFoldDB" id="A0A7X1KK50"/>
<keyword evidence="1" id="KW-1133">Transmembrane helix</keyword>
<evidence type="ECO:0000256" key="1">
    <source>
        <dbReference type="SAM" id="Phobius"/>
    </source>
</evidence>
<organism evidence="2 3">
    <name type="scientific">Novosphingobium flavum</name>
    <dbReference type="NCBI Taxonomy" id="1778672"/>
    <lineage>
        <taxon>Bacteria</taxon>
        <taxon>Pseudomonadati</taxon>
        <taxon>Pseudomonadota</taxon>
        <taxon>Alphaproteobacteria</taxon>
        <taxon>Sphingomonadales</taxon>
        <taxon>Sphingomonadaceae</taxon>
        <taxon>Novosphingobium</taxon>
    </lineage>
</organism>
<reference evidence="2 3" key="1">
    <citation type="submission" date="2020-08" db="EMBL/GenBank/DDBJ databases">
        <title>The genome sequence of type strain Novosphingobium flavum NBRC 111647.</title>
        <authorList>
            <person name="Liu Y."/>
        </authorList>
    </citation>
    <scope>NUCLEOTIDE SEQUENCE [LARGE SCALE GENOMIC DNA]</scope>
    <source>
        <strain evidence="2 3">NBRC 111647</strain>
    </source>
</reference>
<keyword evidence="1" id="KW-0472">Membrane</keyword>
<proteinExistence type="predicted"/>
<dbReference type="EMBL" id="JACLAW010000001">
    <property type="protein sequence ID" value="MBC2664152.1"/>
    <property type="molecule type" value="Genomic_DNA"/>
</dbReference>
<keyword evidence="1" id="KW-0812">Transmembrane</keyword>
<evidence type="ECO:0000313" key="2">
    <source>
        <dbReference type="EMBL" id="MBC2664152.1"/>
    </source>
</evidence>
<dbReference type="RefSeq" id="WP_185662396.1">
    <property type="nucleotide sequence ID" value="NZ_JACLAW010000001.1"/>
</dbReference>
<dbReference type="Proteomes" id="UP000566813">
    <property type="component" value="Unassembled WGS sequence"/>
</dbReference>
<feature type="transmembrane region" description="Helical" evidence="1">
    <location>
        <begin position="7"/>
        <end position="24"/>
    </location>
</feature>
<comment type="caution">
    <text evidence="2">The sequence shown here is derived from an EMBL/GenBank/DDBJ whole genome shotgun (WGS) entry which is preliminary data.</text>
</comment>
<evidence type="ECO:0000313" key="3">
    <source>
        <dbReference type="Proteomes" id="UP000566813"/>
    </source>
</evidence>
<accession>A0A7X1KK50</accession>
<name>A0A7X1KK50_9SPHN</name>
<protein>
    <submittedName>
        <fullName evidence="2">Uncharacterized protein</fullName>
    </submittedName>
</protein>
<keyword evidence="3" id="KW-1185">Reference proteome</keyword>
<gene>
    <name evidence="2" type="ORF">H7F51_01325</name>
</gene>
<feature type="transmembrane region" description="Helical" evidence="1">
    <location>
        <begin position="44"/>
        <end position="62"/>
    </location>
</feature>
<sequence length="66" mass="7167">MIALVKALIPGAFLSWIISTFIGTRGGSGGLLHIQHFNVQGTEIYGSWTLFIIGTAIAWALLMMME</sequence>